<organism evidence="9 10">
    <name type="scientific">Candidatus Egerieicola pullicola</name>
    <dbReference type="NCBI Taxonomy" id="2840775"/>
    <lineage>
        <taxon>Bacteria</taxon>
        <taxon>Bacillati</taxon>
        <taxon>Bacillota</taxon>
        <taxon>Clostridia</taxon>
        <taxon>Eubacteriales</taxon>
        <taxon>Oscillospiraceae</taxon>
        <taxon>Oscillospiraceae incertae sedis</taxon>
        <taxon>Candidatus Egerieicola</taxon>
    </lineage>
</organism>
<feature type="domain" description="Alanine racemase C-terminal" evidence="8">
    <location>
        <begin position="260"/>
        <end position="388"/>
    </location>
</feature>
<dbReference type="GO" id="GO:0030170">
    <property type="term" value="F:pyridoxal phosphate binding"/>
    <property type="evidence" value="ECO:0007669"/>
    <property type="project" value="UniProtKB-UniRule"/>
</dbReference>
<dbReference type="Gene3D" id="3.20.20.10">
    <property type="entry name" value="Alanine racemase"/>
    <property type="match status" value="1"/>
</dbReference>
<evidence type="ECO:0000256" key="3">
    <source>
        <dbReference type="ARBA" id="ARBA00022898"/>
    </source>
</evidence>
<gene>
    <name evidence="9" type="primary">alr</name>
    <name evidence="9" type="ORF">IAB36_07240</name>
</gene>
<dbReference type="SUPFAM" id="SSF50621">
    <property type="entry name" value="Alanine racemase C-terminal domain-like"/>
    <property type="match status" value="1"/>
</dbReference>
<evidence type="ECO:0000259" key="8">
    <source>
        <dbReference type="SMART" id="SM01005"/>
    </source>
</evidence>
<evidence type="ECO:0000256" key="6">
    <source>
        <dbReference type="PIRSR" id="PIRSR600821-50"/>
    </source>
</evidence>
<dbReference type="InterPro" id="IPR000821">
    <property type="entry name" value="Ala_racemase"/>
</dbReference>
<keyword evidence="3 5" id="KW-0663">Pyridoxal phosphate</keyword>
<comment type="similarity">
    <text evidence="5">Belongs to the alanine racemase family.</text>
</comment>
<dbReference type="AlphaFoldDB" id="A0A9D1AKJ8"/>
<dbReference type="PANTHER" id="PTHR30511">
    <property type="entry name" value="ALANINE RACEMASE"/>
    <property type="match status" value="1"/>
</dbReference>
<feature type="binding site" evidence="5 7">
    <location>
        <position position="329"/>
    </location>
    <ligand>
        <name>substrate</name>
    </ligand>
</feature>
<dbReference type="InterPro" id="IPR011079">
    <property type="entry name" value="Ala_racemase_C"/>
</dbReference>
<sequence>MSTVEELTFQRDRWIKRTWCEIDLDCLKENITLIQSLAKKTVIGVVKANAYGHGDVLIAKELQKAGIHQFAVSSIEEAMDLRLGGIEDDILILGYTAVECAPVLWEYNLIQTVLGLDYALKLNEYLTRSRRVVRCHLAIDTGMGRIGFVQRENQSCLDQLEQLKGLHQLHIEGVFTHFAMADSFRPVCQATTRTQVERFHQVVEYLQQQREFPLRMVHCQNSAGLTNFQVDFCNAVRAGIILYGLDPSDDVRPDVHFHPIMSLKSTVSNVKILPAGNAVSYGGTYVTQKDTRIATIAIGYADGYPRALSNRAEVLIRGVRCPIVGRVCMDQLMVDASAVPSVQEGDTVTLFGRDGEMVLPVDELASLCGTINYELTCAMSRRVPRVYTQGGQVVRIVGYLGTYEKEEREGAEPAYVRIYR</sequence>
<feature type="active site" description="Proton acceptor; specific for L-alanine" evidence="5">
    <location>
        <position position="281"/>
    </location>
</feature>
<dbReference type="InterPro" id="IPR009006">
    <property type="entry name" value="Ala_racemase/Decarboxylase_C"/>
</dbReference>
<evidence type="ECO:0000256" key="1">
    <source>
        <dbReference type="ARBA" id="ARBA00000316"/>
    </source>
</evidence>
<evidence type="ECO:0000256" key="5">
    <source>
        <dbReference type="HAMAP-Rule" id="MF_01201"/>
    </source>
</evidence>
<feature type="active site" description="Proton acceptor; specific for D-alanine" evidence="5">
    <location>
        <position position="47"/>
    </location>
</feature>
<dbReference type="PROSITE" id="PS00395">
    <property type="entry name" value="ALANINE_RACEMASE"/>
    <property type="match status" value="1"/>
</dbReference>
<evidence type="ECO:0000313" key="10">
    <source>
        <dbReference type="Proteomes" id="UP000886749"/>
    </source>
</evidence>
<keyword evidence="4 5" id="KW-0413">Isomerase</keyword>
<reference evidence="9" key="1">
    <citation type="submission" date="2020-10" db="EMBL/GenBank/DDBJ databases">
        <authorList>
            <person name="Gilroy R."/>
        </authorList>
    </citation>
    <scope>NUCLEOTIDE SEQUENCE</scope>
    <source>
        <strain evidence="9">CHK184-25365</strain>
    </source>
</reference>
<dbReference type="FunFam" id="3.20.20.10:FF:000002">
    <property type="entry name" value="Alanine racemase"/>
    <property type="match status" value="1"/>
</dbReference>
<reference evidence="9" key="2">
    <citation type="journal article" date="2021" name="PeerJ">
        <title>Extensive microbial diversity within the chicken gut microbiome revealed by metagenomics and culture.</title>
        <authorList>
            <person name="Gilroy R."/>
            <person name="Ravi A."/>
            <person name="Getino M."/>
            <person name="Pursley I."/>
            <person name="Horton D.L."/>
            <person name="Alikhan N.F."/>
            <person name="Baker D."/>
            <person name="Gharbi K."/>
            <person name="Hall N."/>
            <person name="Watson M."/>
            <person name="Adriaenssens E.M."/>
            <person name="Foster-Nyarko E."/>
            <person name="Jarju S."/>
            <person name="Secka A."/>
            <person name="Antonio M."/>
            <person name="Oren A."/>
            <person name="Chaudhuri R.R."/>
            <person name="La Ragione R."/>
            <person name="Hildebrand F."/>
            <person name="Pallen M.J."/>
        </authorList>
    </citation>
    <scope>NUCLEOTIDE SEQUENCE</scope>
    <source>
        <strain evidence="9">CHK184-25365</strain>
    </source>
</reference>
<dbReference type="FunFam" id="2.40.37.10:FF:000006">
    <property type="entry name" value="Alanine racemase"/>
    <property type="match status" value="1"/>
</dbReference>
<dbReference type="NCBIfam" id="TIGR00492">
    <property type="entry name" value="alr"/>
    <property type="match status" value="1"/>
</dbReference>
<dbReference type="EMBL" id="DVGY01000165">
    <property type="protein sequence ID" value="HIR41603.1"/>
    <property type="molecule type" value="Genomic_DNA"/>
</dbReference>
<dbReference type="SUPFAM" id="SSF51419">
    <property type="entry name" value="PLP-binding barrel"/>
    <property type="match status" value="1"/>
</dbReference>
<feature type="modified residue" description="N6-(pyridoxal phosphate)lysine" evidence="5 6">
    <location>
        <position position="47"/>
    </location>
</feature>
<dbReference type="Pfam" id="PF00842">
    <property type="entry name" value="Ala_racemase_C"/>
    <property type="match status" value="1"/>
</dbReference>
<protein>
    <recommendedName>
        <fullName evidence="5">Alanine racemase</fullName>
        <ecNumber evidence="5">5.1.1.1</ecNumber>
    </recommendedName>
</protein>
<dbReference type="PRINTS" id="PR00992">
    <property type="entry name" value="ALARACEMASE"/>
</dbReference>
<dbReference type="EC" id="5.1.1.1" evidence="5"/>
<dbReference type="Pfam" id="PF01168">
    <property type="entry name" value="Ala_racemase_N"/>
    <property type="match status" value="1"/>
</dbReference>
<dbReference type="InterPro" id="IPR001608">
    <property type="entry name" value="Ala_racemase_N"/>
</dbReference>
<accession>A0A9D1AKJ8</accession>
<comment type="cofactor">
    <cofactor evidence="2 5 6">
        <name>pyridoxal 5'-phosphate</name>
        <dbReference type="ChEBI" id="CHEBI:597326"/>
    </cofactor>
</comment>
<name>A0A9D1AKJ8_9FIRM</name>
<dbReference type="GO" id="GO:0008784">
    <property type="term" value="F:alanine racemase activity"/>
    <property type="evidence" value="ECO:0007669"/>
    <property type="project" value="UniProtKB-UniRule"/>
</dbReference>
<evidence type="ECO:0000256" key="4">
    <source>
        <dbReference type="ARBA" id="ARBA00023235"/>
    </source>
</evidence>
<evidence type="ECO:0000256" key="2">
    <source>
        <dbReference type="ARBA" id="ARBA00001933"/>
    </source>
</evidence>
<dbReference type="GO" id="GO:0030632">
    <property type="term" value="P:D-alanine biosynthetic process"/>
    <property type="evidence" value="ECO:0007669"/>
    <property type="project" value="UniProtKB-UniRule"/>
</dbReference>
<dbReference type="PANTHER" id="PTHR30511:SF0">
    <property type="entry name" value="ALANINE RACEMASE, CATABOLIC-RELATED"/>
    <property type="match status" value="1"/>
</dbReference>
<proteinExistence type="inferred from homology"/>
<dbReference type="InterPro" id="IPR020622">
    <property type="entry name" value="Ala_racemase_pyridoxalP-BS"/>
</dbReference>
<dbReference type="InterPro" id="IPR029066">
    <property type="entry name" value="PLP-binding_barrel"/>
</dbReference>
<evidence type="ECO:0000313" key="9">
    <source>
        <dbReference type="EMBL" id="HIR41603.1"/>
    </source>
</evidence>
<dbReference type="Proteomes" id="UP000886749">
    <property type="component" value="Unassembled WGS sequence"/>
</dbReference>
<comment type="function">
    <text evidence="5">Catalyzes the interconversion of L-alanine and D-alanine. May also act on other amino acids.</text>
</comment>
<dbReference type="Gene3D" id="2.40.37.10">
    <property type="entry name" value="Lyase, Ornithine Decarboxylase, Chain A, domain 1"/>
    <property type="match status" value="1"/>
</dbReference>
<comment type="caution">
    <text evidence="9">The sequence shown here is derived from an EMBL/GenBank/DDBJ whole genome shotgun (WGS) entry which is preliminary data.</text>
</comment>
<feature type="binding site" evidence="5 7">
    <location>
        <position position="145"/>
    </location>
    <ligand>
        <name>substrate</name>
    </ligand>
</feature>
<dbReference type="GO" id="GO:0005829">
    <property type="term" value="C:cytosol"/>
    <property type="evidence" value="ECO:0007669"/>
    <property type="project" value="TreeGrafter"/>
</dbReference>
<comment type="catalytic activity">
    <reaction evidence="1 5">
        <text>L-alanine = D-alanine</text>
        <dbReference type="Rhea" id="RHEA:20249"/>
        <dbReference type="ChEBI" id="CHEBI:57416"/>
        <dbReference type="ChEBI" id="CHEBI:57972"/>
        <dbReference type="EC" id="5.1.1.1"/>
    </reaction>
</comment>
<comment type="pathway">
    <text evidence="5">Amino-acid biosynthesis; D-alanine biosynthesis; D-alanine from L-alanine: step 1/1.</text>
</comment>
<evidence type="ECO:0000256" key="7">
    <source>
        <dbReference type="PIRSR" id="PIRSR600821-52"/>
    </source>
</evidence>
<dbReference type="CDD" id="cd00430">
    <property type="entry name" value="PLPDE_III_AR"/>
    <property type="match status" value="1"/>
</dbReference>
<dbReference type="HAMAP" id="MF_01201">
    <property type="entry name" value="Ala_racemase"/>
    <property type="match status" value="1"/>
</dbReference>
<dbReference type="SMART" id="SM01005">
    <property type="entry name" value="Ala_racemase_C"/>
    <property type="match status" value="1"/>
</dbReference>